<reference evidence="12" key="1">
    <citation type="journal article" date="2019" name="Int. J. Syst. Evol. Microbiol.">
        <title>The Global Catalogue of Microorganisms (GCM) 10K type strain sequencing project: providing services to taxonomists for standard genome sequencing and annotation.</title>
        <authorList>
            <consortium name="The Broad Institute Genomics Platform"/>
            <consortium name="The Broad Institute Genome Sequencing Center for Infectious Disease"/>
            <person name="Wu L."/>
            <person name="Ma J."/>
        </authorList>
    </citation>
    <scope>NUCLEOTIDE SEQUENCE [LARGE SCALE GENOMIC DNA]</scope>
    <source>
        <strain evidence="12">IBRC-M 10908</strain>
    </source>
</reference>
<dbReference type="InterPro" id="IPR011009">
    <property type="entry name" value="Kinase-like_dom_sf"/>
</dbReference>
<gene>
    <name evidence="11" type="ORF">ACFPET_15575</name>
</gene>
<comment type="catalytic activity">
    <reaction evidence="8">
        <text>L-seryl-[protein] + ATP = O-phospho-L-seryl-[protein] + ADP + H(+)</text>
        <dbReference type="Rhea" id="RHEA:17989"/>
        <dbReference type="Rhea" id="RHEA-COMP:9863"/>
        <dbReference type="Rhea" id="RHEA-COMP:11604"/>
        <dbReference type="ChEBI" id="CHEBI:15378"/>
        <dbReference type="ChEBI" id="CHEBI:29999"/>
        <dbReference type="ChEBI" id="CHEBI:30616"/>
        <dbReference type="ChEBI" id="CHEBI:83421"/>
        <dbReference type="ChEBI" id="CHEBI:456216"/>
        <dbReference type="EC" id="2.7.11.1"/>
    </reaction>
</comment>
<name>A0ABV8U1Q0_9ACTN</name>
<dbReference type="Gene3D" id="1.25.40.10">
    <property type="entry name" value="Tetratricopeptide repeat domain"/>
    <property type="match status" value="1"/>
</dbReference>
<evidence type="ECO:0000313" key="11">
    <source>
        <dbReference type="EMBL" id="MFC4336623.1"/>
    </source>
</evidence>
<evidence type="ECO:0000256" key="9">
    <source>
        <dbReference type="SAM" id="MobiDB-lite"/>
    </source>
</evidence>
<dbReference type="PANTHER" id="PTHR24363:SF0">
    <property type="entry name" value="SERINE_THREONINE KINASE LIKE DOMAIN CONTAINING 1"/>
    <property type="match status" value="1"/>
</dbReference>
<comment type="catalytic activity">
    <reaction evidence="7">
        <text>L-threonyl-[protein] + ATP = O-phospho-L-threonyl-[protein] + ADP + H(+)</text>
        <dbReference type="Rhea" id="RHEA:46608"/>
        <dbReference type="Rhea" id="RHEA-COMP:11060"/>
        <dbReference type="Rhea" id="RHEA-COMP:11605"/>
        <dbReference type="ChEBI" id="CHEBI:15378"/>
        <dbReference type="ChEBI" id="CHEBI:30013"/>
        <dbReference type="ChEBI" id="CHEBI:30616"/>
        <dbReference type="ChEBI" id="CHEBI:61977"/>
        <dbReference type="ChEBI" id="CHEBI:456216"/>
        <dbReference type="EC" id="2.7.11.1"/>
    </reaction>
</comment>
<evidence type="ECO:0000256" key="8">
    <source>
        <dbReference type="ARBA" id="ARBA00048679"/>
    </source>
</evidence>
<dbReference type="SUPFAM" id="SSF56112">
    <property type="entry name" value="Protein kinase-like (PK-like)"/>
    <property type="match status" value="1"/>
</dbReference>
<dbReference type="EMBL" id="JBHSDK010000021">
    <property type="protein sequence ID" value="MFC4336623.1"/>
    <property type="molecule type" value="Genomic_DNA"/>
</dbReference>
<feature type="compositionally biased region" description="Low complexity" evidence="9">
    <location>
        <begin position="87"/>
        <end position="96"/>
    </location>
</feature>
<evidence type="ECO:0000256" key="6">
    <source>
        <dbReference type="ARBA" id="ARBA00022840"/>
    </source>
</evidence>
<dbReference type="Pfam" id="PF16918">
    <property type="entry name" value="PknG_TPR"/>
    <property type="match status" value="1"/>
</dbReference>
<keyword evidence="2" id="KW-0723">Serine/threonine-protein kinase</keyword>
<evidence type="ECO:0000313" key="12">
    <source>
        <dbReference type="Proteomes" id="UP001595823"/>
    </source>
</evidence>
<feature type="region of interest" description="Disordered" evidence="9">
    <location>
        <begin position="1"/>
        <end position="165"/>
    </location>
</feature>
<dbReference type="InterPro" id="IPR031636">
    <property type="entry name" value="PknG_TPR"/>
</dbReference>
<dbReference type="Pfam" id="PF00069">
    <property type="entry name" value="Pkinase"/>
    <property type="match status" value="1"/>
</dbReference>
<evidence type="ECO:0000256" key="5">
    <source>
        <dbReference type="ARBA" id="ARBA00022777"/>
    </source>
</evidence>
<evidence type="ECO:0000256" key="1">
    <source>
        <dbReference type="ARBA" id="ARBA00012513"/>
    </source>
</evidence>
<protein>
    <recommendedName>
        <fullName evidence="1">non-specific serine/threonine protein kinase</fullName>
        <ecNumber evidence="1">2.7.11.1</ecNumber>
    </recommendedName>
</protein>
<feature type="compositionally biased region" description="Pro residues" evidence="9">
    <location>
        <begin position="97"/>
        <end position="109"/>
    </location>
</feature>
<dbReference type="Proteomes" id="UP001595823">
    <property type="component" value="Unassembled WGS sequence"/>
</dbReference>
<accession>A0ABV8U1Q0</accession>
<dbReference type="RefSeq" id="WP_380622734.1">
    <property type="nucleotide sequence ID" value="NZ_JBHSDK010000021.1"/>
</dbReference>
<dbReference type="InterPro" id="IPR000719">
    <property type="entry name" value="Prot_kinase_dom"/>
</dbReference>
<evidence type="ECO:0000259" key="10">
    <source>
        <dbReference type="PROSITE" id="PS50011"/>
    </source>
</evidence>
<keyword evidence="12" id="KW-1185">Reference proteome</keyword>
<feature type="domain" description="Protein kinase" evidence="10">
    <location>
        <begin position="228"/>
        <end position="491"/>
    </location>
</feature>
<proteinExistence type="predicted"/>
<evidence type="ECO:0000256" key="2">
    <source>
        <dbReference type="ARBA" id="ARBA00022527"/>
    </source>
</evidence>
<comment type="caution">
    <text evidence="11">The sequence shown here is derived from an EMBL/GenBank/DDBJ whole genome shotgun (WGS) entry which is preliminary data.</text>
</comment>
<evidence type="ECO:0000256" key="7">
    <source>
        <dbReference type="ARBA" id="ARBA00047899"/>
    </source>
</evidence>
<keyword evidence="5" id="KW-0418">Kinase</keyword>
<feature type="compositionally biased region" description="Low complexity" evidence="9">
    <location>
        <begin position="20"/>
        <end position="72"/>
    </location>
</feature>
<dbReference type="InterPro" id="IPR031634">
    <property type="entry name" value="PknG_rubred"/>
</dbReference>
<dbReference type="Pfam" id="PF16919">
    <property type="entry name" value="PknG_rubred"/>
    <property type="match status" value="1"/>
</dbReference>
<sequence length="825" mass="89505">MTQEENYTQRYRPGEGADVPQAPQMPANQAPAPAQQQAPAAQPQHHPLPQAPHAQQNGPAPQANAAPTAAPTQEEHTDTVAVRRRLQSQQPVGRPGVPVPYSPVTPHPSPAVSVGTMSGPITGPVTGATSGPVTAGGSGPTTRSSSRTGGKRTGMASMPPVEPRDPAEAVLADAKVSEGKRVCSSCGKKAGRAQAGRPGRTEGYCPHCRTRYWFTPSLRPGDSLADRYEVLGTIAHGGLGWIYLAKDTNFQDDLQDRWVVVKGLISTSDEDAVEAAINERRFLVGIDHPGVVNIIDFVTASDERSGEMQTYIVMEYLAGKSLRDIREEPEEDGTVLPMPLADTLTYTLEILPAFEYLHDSGLLFCDFKPDNVIHVQTWLKLIDLGAVRRIDDMESAVYGTPGYAVPNDEILSAGPSITSDLYTIGRSMAVMALDFKGFTKKYRNAFPPAEETELFRRFPSFQRLLQRTCNDEPMARFQDAAEMRTQVRGVLGEVESVEKGRPLYEASTLFSGEAAVFGVPDVENDLALLSDPQSVVESLPRPLPDPDDPATAFLQTVTASQPAVVLAELANAPAQTHEVRLRRVDALIDLGDLASAAQALGELVQSDGNTWQANWYAAILQLAGRDVAGAYTSFDNVFSHLPGELAPRLALAACAEGSGHIDTAAAHYERIWAVDRRFVSAAFGHARLLERAGRIDDAIRTLQQIPTTSSQYHTAQVAAIQLSLRSPMPPDMERLHHLGNTLTGLRLEPGRHHLVATRLLNYALHYLNATGTTGAPPVLGTDATERDLRFALESSYRSLAHAQQDREKQIHYIDLANTSRPRTLL</sequence>
<dbReference type="SUPFAM" id="SSF48452">
    <property type="entry name" value="TPR-like"/>
    <property type="match status" value="1"/>
</dbReference>
<dbReference type="PANTHER" id="PTHR24363">
    <property type="entry name" value="SERINE/THREONINE PROTEIN KINASE"/>
    <property type="match status" value="1"/>
</dbReference>
<evidence type="ECO:0000256" key="3">
    <source>
        <dbReference type="ARBA" id="ARBA00022679"/>
    </source>
</evidence>
<dbReference type="Gene3D" id="3.30.200.20">
    <property type="entry name" value="Phosphorylase Kinase, domain 1"/>
    <property type="match status" value="1"/>
</dbReference>
<evidence type="ECO:0000256" key="4">
    <source>
        <dbReference type="ARBA" id="ARBA00022741"/>
    </source>
</evidence>
<organism evidence="11 12">
    <name type="scientific">Salininema proteolyticum</name>
    <dbReference type="NCBI Taxonomy" id="1607685"/>
    <lineage>
        <taxon>Bacteria</taxon>
        <taxon>Bacillati</taxon>
        <taxon>Actinomycetota</taxon>
        <taxon>Actinomycetes</taxon>
        <taxon>Glycomycetales</taxon>
        <taxon>Glycomycetaceae</taxon>
        <taxon>Salininema</taxon>
    </lineage>
</organism>
<dbReference type="PROSITE" id="PS50011">
    <property type="entry name" value="PROTEIN_KINASE_DOM"/>
    <property type="match status" value="1"/>
</dbReference>
<dbReference type="Gene3D" id="1.10.510.10">
    <property type="entry name" value="Transferase(Phosphotransferase) domain 1"/>
    <property type="match status" value="1"/>
</dbReference>
<keyword evidence="6" id="KW-0067">ATP-binding</keyword>
<dbReference type="EC" id="2.7.11.1" evidence="1"/>
<keyword evidence="4" id="KW-0547">Nucleotide-binding</keyword>
<keyword evidence="3" id="KW-0808">Transferase</keyword>
<dbReference type="InterPro" id="IPR011990">
    <property type="entry name" value="TPR-like_helical_dom_sf"/>
</dbReference>